<comment type="caution">
    <text evidence="1">The sequence shown here is derived from an EMBL/GenBank/DDBJ whole genome shotgun (WGS) entry which is preliminary data.</text>
</comment>
<evidence type="ECO:0000313" key="1">
    <source>
        <dbReference type="EMBL" id="OMP13577.1"/>
    </source>
</evidence>
<protein>
    <submittedName>
        <fullName evidence="1">Uncharacterized protein</fullName>
    </submittedName>
</protein>
<dbReference type="EMBL" id="AWUE01003870">
    <property type="protein sequence ID" value="OMP13577.1"/>
    <property type="molecule type" value="Genomic_DNA"/>
</dbReference>
<gene>
    <name evidence="1" type="ORF">COLO4_01379</name>
</gene>
<evidence type="ECO:0000313" key="2">
    <source>
        <dbReference type="Proteomes" id="UP000187203"/>
    </source>
</evidence>
<accession>A0A1R3L2Q0</accession>
<name>A0A1R3L2Q0_9ROSI</name>
<proteinExistence type="predicted"/>
<dbReference type="AlphaFoldDB" id="A0A1R3L2Q0"/>
<dbReference type="Proteomes" id="UP000187203">
    <property type="component" value="Unassembled WGS sequence"/>
</dbReference>
<sequence length="31" mass="3337">MTVSTTSAAGSWLWPMPSRMTLPPPNFTSSP</sequence>
<reference evidence="2" key="1">
    <citation type="submission" date="2013-09" db="EMBL/GenBank/DDBJ databases">
        <title>Corchorus olitorius genome sequencing.</title>
        <authorList>
            <person name="Alam M."/>
            <person name="Haque M.S."/>
            <person name="Islam M.S."/>
            <person name="Emdad E.M."/>
            <person name="Islam M.M."/>
            <person name="Ahmed B."/>
            <person name="Halim A."/>
            <person name="Hossen Q.M.M."/>
            <person name="Hossain M.Z."/>
            <person name="Ahmed R."/>
            <person name="Khan M.M."/>
            <person name="Islam R."/>
            <person name="Rashid M.M."/>
            <person name="Khan S.A."/>
            <person name="Rahman M.S."/>
            <person name="Alam M."/>
            <person name="Yahiya A.S."/>
            <person name="Khan M.S."/>
            <person name="Azam M.S."/>
            <person name="Haque T."/>
            <person name="Lashkar M.Z.H."/>
            <person name="Akhand A.I."/>
            <person name="Morshed G."/>
            <person name="Roy S."/>
            <person name="Uddin K.S."/>
            <person name="Rabeya T."/>
            <person name="Hossain A.S."/>
            <person name="Chowdhury A."/>
            <person name="Snigdha A.R."/>
            <person name="Mortoza M.S."/>
            <person name="Matin S.A."/>
            <person name="Hoque S.M.E."/>
            <person name="Islam M.K."/>
            <person name="Roy D.K."/>
            <person name="Haider R."/>
            <person name="Moosa M.M."/>
            <person name="Elias S.M."/>
            <person name="Hasan A.M."/>
            <person name="Jahan S."/>
            <person name="Shafiuddin M."/>
            <person name="Mahmood N."/>
            <person name="Shommy N.S."/>
        </authorList>
    </citation>
    <scope>NUCLEOTIDE SEQUENCE [LARGE SCALE GENOMIC DNA]</scope>
    <source>
        <strain evidence="2">cv. O-4</strain>
    </source>
</reference>
<keyword evidence="2" id="KW-1185">Reference proteome</keyword>
<organism evidence="1 2">
    <name type="scientific">Corchorus olitorius</name>
    <dbReference type="NCBI Taxonomy" id="93759"/>
    <lineage>
        <taxon>Eukaryota</taxon>
        <taxon>Viridiplantae</taxon>
        <taxon>Streptophyta</taxon>
        <taxon>Embryophyta</taxon>
        <taxon>Tracheophyta</taxon>
        <taxon>Spermatophyta</taxon>
        <taxon>Magnoliopsida</taxon>
        <taxon>eudicotyledons</taxon>
        <taxon>Gunneridae</taxon>
        <taxon>Pentapetalae</taxon>
        <taxon>rosids</taxon>
        <taxon>malvids</taxon>
        <taxon>Malvales</taxon>
        <taxon>Malvaceae</taxon>
        <taxon>Grewioideae</taxon>
        <taxon>Apeibeae</taxon>
        <taxon>Corchorus</taxon>
    </lineage>
</organism>